<feature type="chain" id="PRO_5045426692" evidence="1">
    <location>
        <begin position="31"/>
        <end position="204"/>
    </location>
</feature>
<protein>
    <submittedName>
        <fullName evidence="3">DUF4232 domain-containing protein</fullName>
    </submittedName>
</protein>
<dbReference type="Proteomes" id="UP001216440">
    <property type="component" value="Chromosome"/>
</dbReference>
<feature type="signal peptide" evidence="1">
    <location>
        <begin position="1"/>
        <end position="30"/>
    </location>
</feature>
<gene>
    <name evidence="3" type="ORF">PYS65_01420</name>
</gene>
<sequence>MNAFHTIGVRAFVRRAAVLTGTLTVLGAVASCGTGTAAPGVTTAPDAGAASASVVTASARTADRATARCHTSELRARVGGVDPGAGQRNFPVVLTNVSSHACTLYGHPGAAFVDASGRQLGPDPKRSPGDAVRVALEPGESAWAGLRYSAPGISGARTATPAALLVTPPDERDSLKVPWTAGAVPIAGDFSAVFVTVLSEGTGP</sequence>
<feature type="domain" description="DUF4232" evidence="2">
    <location>
        <begin position="69"/>
        <end position="184"/>
    </location>
</feature>
<dbReference type="EMBL" id="CP121682">
    <property type="protein sequence ID" value="WGD38936.1"/>
    <property type="molecule type" value="Genomic_DNA"/>
</dbReference>
<evidence type="ECO:0000313" key="4">
    <source>
        <dbReference type="Proteomes" id="UP001216440"/>
    </source>
</evidence>
<reference evidence="3 4" key="1">
    <citation type="submission" date="2023-03" db="EMBL/GenBank/DDBJ databases">
        <authorList>
            <person name="Mo P."/>
        </authorList>
    </citation>
    <scope>NUCLEOTIDE SEQUENCE [LARGE SCALE GENOMIC DNA]</scope>
    <source>
        <strain evidence="3 4">HUAS 5</strain>
    </source>
</reference>
<keyword evidence="4" id="KW-1185">Reference proteome</keyword>
<proteinExistence type="predicted"/>
<dbReference type="Pfam" id="PF14016">
    <property type="entry name" value="DUF4232"/>
    <property type="match status" value="1"/>
</dbReference>
<keyword evidence="1" id="KW-0732">Signal</keyword>
<dbReference type="InterPro" id="IPR025326">
    <property type="entry name" value="DUF4232"/>
</dbReference>
<name>A0ABY8JW83_9ACTN</name>
<accession>A0ABY8JW83</accession>
<dbReference type="RefSeq" id="WP_279331848.1">
    <property type="nucleotide sequence ID" value="NZ_CP121682.1"/>
</dbReference>
<evidence type="ECO:0000313" key="3">
    <source>
        <dbReference type="EMBL" id="WGD38936.1"/>
    </source>
</evidence>
<evidence type="ECO:0000259" key="2">
    <source>
        <dbReference type="Pfam" id="PF14016"/>
    </source>
</evidence>
<evidence type="ECO:0000256" key="1">
    <source>
        <dbReference type="SAM" id="SignalP"/>
    </source>
</evidence>
<organism evidence="3 4">
    <name type="scientific">Streptomyces cathayae</name>
    <dbReference type="NCBI Taxonomy" id="3031124"/>
    <lineage>
        <taxon>Bacteria</taxon>
        <taxon>Bacillati</taxon>
        <taxon>Actinomycetota</taxon>
        <taxon>Actinomycetes</taxon>
        <taxon>Kitasatosporales</taxon>
        <taxon>Streptomycetaceae</taxon>
        <taxon>Streptomyces</taxon>
    </lineage>
</organism>